<organism evidence="2 3">
    <name type="scientific">Paroceanicella profunda</name>
    <dbReference type="NCBI Taxonomy" id="2579971"/>
    <lineage>
        <taxon>Bacteria</taxon>
        <taxon>Pseudomonadati</taxon>
        <taxon>Pseudomonadota</taxon>
        <taxon>Alphaproteobacteria</taxon>
        <taxon>Rhodobacterales</taxon>
        <taxon>Paracoccaceae</taxon>
        <taxon>Paroceanicella</taxon>
    </lineage>
</organism>
<dbReference type="CDD" id="cd04301">
    <property type="entry name" value="NAT_SF"/>
    <property type="match status" value="1"/>
</dbReference>
<dbReference type="GO" id="GO:0016747">
    <property type="term" value="F:acyltransferase activity, transferring groups other than amino-acyl groups"/>
    <property type="evidence" value="ECO:0007669"/>
    <property type="project" value="InterPro"/>
</dbReference>
<dbReference type="KEGG" id="ppru:FDP22_00660"/>
<dbReference type="Proteomes" id="UP000305888">
    <property type="component" value="Chromosome"/>
</dbReference>
<evidence type="ECO:0000313" key="2">
    <source>
        <dbReference type="EMBL" id="QDL90431.1"/>
    </source>
</evidence>
<gene>
    <name evidence="2" type="ORF">FDP22_00660</name>
</gene>
<keyword evidence="2" id="KW-0808">Transferase</keyword>
<protein>
    <submittedName>
        <fullName evidence="2">GNAT family N-acetyltransferase</fullName>
    </submittedName>
</protein>
<dbReference type="Gene3D" id="3.40.630.30">
    <property type="match status" value="1"/>
</dbReference>
<sequence>MGAAGARVILETRPLTGAALTAALPDLARLRITVFRAFPYLYEGSEDYETSYVRAYAQSRNALVVACFDGARIVGAATAAPMEDHAAEFAVPFEARGYRLSDILYFGESVLLPEYRGRGVGHAFFDAREAHARALGRGTCAFCAVIRPPGHPARPEGYRPHDRFWEKRGYAPVDGLIAEYSWRDIGAAEQTAKPMQFWLRRLPEA</sequence>
<reference evidence="2 3" key="1">
    <citation type="submission" date="2019-06" db="EMBL/GenBank/DDBJ databases">
        <title>Genome sequence of Rhodobacteraceae bacterium D4M1.</title>
        <authorList>
            <person name="Cao J."/>
        </authorList>
    </citation>
    <scope>NUCLEOTIDE SEQUENCE [LARGE SCALE GENOMIC DNA]</scope>
    <source>
        <strain evidence="2 3">D4M1</strain>
    </source>
</reference>
<dbReference type="PROSITE" id="PS51186">
    <property type="entry name" value="GNAT"/>
    <property type="match status" value="1"/>
</dbReference>
<dbReference type="AlphaFoldDB" id="A0A5B8FFV5"/>
<evidence type="ECO:0000313" key="3">
    <source>
        <dbReference type="Proteomes" id="UP000305888"/>
    </source>
</evidence>
<keyword evidence="3" id="KW-1185">Reference proteome</keyword>
<dbReference type="OrthoDB" id="187903at2"/>
<proteinExistence type="predicted"/>
<dbReference type="InterPro" id="IPR000182">
    <property type="entry name" value="GNAT_dom"/>
</dbReference>
<feature type="domain" description="N-acetyltransferase" evidence="1">
    <location>
        <begin position="10"/>
        <end position="200"/>
    </location>
</feature>
<accession>A0A5B8FFV5</accession>
<evidence type="ECO:0000259" key="1">
    <source>
        <dbReference type="PROSITE" id="PS51186"/>
    </source>
</evidence>
<dbReference type="InterPro" id="IPR016181">
    <property type="entry name" value="Acyl_CoA_acyltransferase"/>
</dbReference>
<dbReference type="Pfam" id="PF00583">
    <property type="entry name" value="Acetyltransf_1"/>
    <property type="match status" value="1"/>
</dbReference>
<dbReference type="EMBL" id="CP040818">
    <property type="protein sequence ID" value="QDL90431.1"/>
    <property type="molecule type" value="Genomic_DNA"/>
</dbReference>
<dbReference type="SUPFAM" id="SSF55729">
    <property type="entry name" value="Acyl-CoA N-acyltransferases (Nat)"/>
    <property type="match status" value="1"/>
</dbReference>
<name>A0A5B8FFV5_9RHOB</name>